<sequence>MGRRRKIKFKRGIQTDLPLLDVGEPALTVDSGSLYIGGNDGNIEFASMDYVNQQLSSSYLTGTIDPMHVYGNPKIKFDGEETLSTESYPYLESYIPTANDRVLVAVTQSYALIMGKIAESVELTPEELNKKKIKYIARQLLNGGIVVTNQNYNLYTSSGYYNAPIGGVFNNINPTTTRIEDPTIDLPSTCWGIVALRKIYLLTGDNIVKNRALMTADFLANNLQEGTYYESPFKYMPNGFVWDFAGSWNPVGWGYHVRTQWNTLWALIEAYKLEPKSIYKLAIDALIDQAATWHTDIINRCNRYELAEYMKGAVYNLVRNVGGSEFIPEQNSFCTTTIDVITKAIQGYVELFGNASRLTAEGQAYNPQTILNEHLAWYLDCIANHGMRATTGHKMLYCFYHYDENSPLDENDAPMPESCNWDWLDTNDFSKDIWFTGDLEFWAIKGLIYNGQTAIAKSLLDQYYTLRVMPRDDVIFYDRYDKNGNTMEDDHSISTVFTALFMTCKDAIGETEFNDVCSQTLIESQFKSFNVDLDGGLNWDWSQPISLLETKSVGEMLYSPIEKYLLESSVEDIMASITDESLKLNQMQKLYKA</sequence>
<dbReference type="SUPFAM" id="SSF48208">
    <property type="entry name" value="Six-hairpin glycosidases"/>
    <property type="match status" value="1"/>
</dbReference>
<name>A0A177KI34_9BACI</name>
<proteinExistence type="predicted"/>
<dbReference type="AlphaFoldDB" id="A0A177KI34"/>
<gene>
    <name evidence="1" type="ORF">AWH48_11935</name>
</gene>
<accession>A0A177KI34</accession>
<evidence type="ECO:0000313" key="1">
    <source>
        <dbReference type="EMBL" id="OAH53062.1"/>
    </source>
</evidence>
<evidence type="ECO:0000313" key="2">
    <source>
        <dbReference type="Proteomes" id="UP000077271"/>
    </source>
</evidence>
<dbReference type="Proteomes" id="UP000077271">
    <property type="component" value="Unassembled WGS sequence"/>
</dbReference>
<dbReference type="GO" id="GO:0005975">
    <property type="term" value="P:carbohydrate metabolic process"/>
    <property type="evidence" value="ECO:0007669"/>
    <property type="project" value="InterPro"/>
</dbReference>
<dbReference type="EMBL" id="LQWZ01000036">
    <property type="protein sequence ID" value="OAH53062.1"/>
    <property type="molecule type" value="Genomic_DNA"/>
</dbReference>
<protein>
    <recommendedName>
        <fullName evidence="3">Alpha-L-rhamnosidase six-hairpin glycosidase domain-containing protein</fullName>
    </recommendedName>
</protein>
<dbReference type="InterPro" id="IPR008928">
    <property type="entry name" value="6-hairpin_glycosidase_sf"/>
</dbReference>
<comment type="caution">
    <text evidence="1">The sequence shown here is derived from an EMBL/GenBank/DDBJ whole genome shotgun (WGS) entry which is preliminary data.</text>
</comment>
<evidence type="ECO:0008006" key="3">
    <source>
        <dbReference type="Google" id="ProtNLM"/>
    </source>
</evidence>
<reference evidence="1 2" key="1">
    <citation type="submission" date="2016-01" db="EMBL/GenBank/DDBJ databases">
        <title>Investigation of taxonomic status of Bacillus aminovorans.</title>
        <authorList>
            <person name="Verma A."/>
            <person name="Pal Y."/>
            <person name="Krishnamurthi S."/>
        </authorList>
    </citation>
    <scope>NUCLEOTIDE SEQUENCE [LARGE SCALE GENOMIC DNA]</scope>
    <source>
        <strain evidence="1 2">DSM 4337</strain>
    </source>
</reference>
<organism evidence="1 2">
    <name type="scientific">Domibacillus aminovorans</name>
    <dbReference type="NCBI Taxonomy" id="29332"/>
    <lineage>
        <taxon>Bacteria</taxon>
        <taxon>Bacillati</taxon>
        <taxon>Bacillota</taxon>
        <taxon>Bacilli</taxon>
        <taxon>Bacillales</taxon>
        <taxon>Bacillaceae</taxon>
        <taxon>Domibacillus</taxon>
    </lineage>
</organism>
<dbReference type="RefSeq" id="WP_063975460.1">
    <property type="nucleotide sequence ID" value="NZ_LQWZ01000036.1"/>
</dbReference>
<dbReference type="OrthoDB" id="1955141at2"/>